<name>A0ABX5YLH6_9PLAN</name>
<gene>
    <name evidence="1" type="ORF">GmarT_23820</name>
</gene>
<accession>A0ABX5YLH6</accession>
<dbReference type="Proteomes" id="UP000322887">
    <property type="component" value="Chromosome"/>
</dbReference>
<keyword evidence="2" id="KW-1185">Reference proteome</keyword>
<sequence>MQQTVVEVCGRLSGLSIMARRRQVEINKHRGDTCRQELTAGRTGREKCAKVWRWCGDRLINFMQVFGQIALRPVGFIVRIFSVVVKFT</sequence>
<evidence type="ECO:0000313" key="2">
    <source>
        <dbReference type="Proteomes" id="UP000322887"/>
    </source>
</evidence>
<evidence type="ECO:0000313" key="1">
    <source>
        <dbReference type="EMBL" id="QEG16517.1"/>
    </source>
</evidence>
<protein>
    <submittedName>
        <fullName evidence="1">Uncharacterized protein</fullName>
    </submittedName>
</protein>
<organism evidence="1 2">
    <name type="scientific">Gimesia maris</name>
    <dbReference type="NCBI Taxonomy" id="122"/>
    <lineage>
        <taxon>Bacteria</taxon>
        <taxon>Pseudomonadati</taxon>
        <taxon>Planctomycetota</taxon>
        <taxon>Planctomycetia</taxon>
        <taxon>Planctomycetales</taxon>
        <taxon>Planctomycetaceae</taxon>
        <taxon>Gimesia</taxon>
    </lineage>
</organism>
<reference evidence="1 2" key="1">
    <citation type="submission" date="2019-08" db="EMBL/GenBank/DDBJ databases">
        <title>Deep-cultivation of Planctomycetes and their phenomic and genomic characterization uncovers novel biology.</title>
        <authorList>
            <person name="Wiegand S."/>
            <person name="Jogler M."/>
            <person name="Boedeker C."/>
            <person name="Pinto D."/>
            <person name="Vollmers J."/>
            <person name="Rivas-Marin E."/>
            <person name="Kohn T."/>
            <person name="Peeters S.H."/>
            <person name="Heuer A."/>
            <person name="Rast P."/>
            <person name="Oberbeckmann S."/>
            <person name="Bunk B."/>
            <person name="Jeske O."/>
            <person name="Meyerdierks A."/>
            <person name="Storesund J.E."/>
            <person name="Kallscheuer N."/>
            <person name="Luecker S."/>
            <person name="Lage O.M."/>
            <person name="Pohl T."/>
            <person name="Merkel B.J."/>
            <person name="Hornburger P."/>
            <person name="Mueller R.-W."/>
            <person name="Bruemmer F."/>
            <person name="Labrenz M."/>
            <person name="Spormann A.M."/>
            <person name="Op den Camp H."/>
            <person name="Overmann J."/>
            <person name="Amann R."/>
            <person name="Jetten M.S.M."/>
            <person name="Mascher T."/>
            <person name="Medema M.H."/>
            <person name="Devos D.P."/>
            <person name="Kaster A.-K."/>
            <person name="Ovreas L."/>
            <person name="Rohde M."/>
            <person name="Galperin M.Y."/>
            <person name="Jogler C."/>
        </authorList>
    </citation>
    <scope>NUCLEOTIDE SEQUENCE [LARGE SCALE GENOMIC DNA]</scope>
    <source>
        <strain evidence="1 2">DSM 8797</strain>
    </source>
</reference>
<dbReference type="EMBL" id="CP042910">
    <property type="protein sequence ID" value="QEG16517.1"/>
    <property type="molecule type" value="Genomic_DNA"/>
</dbReference>
<proteinExistence type="predicted"/>